<feature type="transmembrane region" description="Helical" evidence="6">
    <location>
        <begin position="171"/>
        <end position="190"/>
    </location>
</feature>
<evidence type="ECO:0000256" key="5">
    <source>
        <dbReference type="ARBA" id="ARBA00023136"/>
    </source>
</evidence>
<feature type="transmembrane region" description="Helical" evidence="6">
    <location>
        <begin position="253"/>
        <end position="283"/>
    </location>
</feature>
<feature type="transmembrane region" description="Helical" evidence="6">
    <location>
        <begin position="47"/>
        <end position="65"/>
    </location>
</feature>
<dbReference type="PANTHER" id="PTHR21716">
    <property type="entry name" value="TRANSMEMBRANE PROTEIN"/>
    <property type="match status" value="1"/>
</dbReference>
<evidence type="ECO:0000256" key="3">
    <source>
        <dbReference type="ARBA" id="ARBA00022692"/>
    </source>
</evidence>
<feature type="transmembrane region" description="Helical" evidence="6">
    <location>
        <begin position="290"/>
        <end position="308"/>
    </location>
</feature>
<evidence type="ECO:0000256" key="6">
    <source>
        <dbReference type="SAM" id="Phobius"/>
    </source>
</evidence>
<keyword evidence="4 6" id="KW-1133">Transmembrane helix</keyword>
<keyword evidence="8" id="KW-1185">Reference proteome</keyword>
<dbReference type="Pfam" id="PF01594">
    <property type="entry name" value="AI-2E_transport"/>
    <property type="match status" value="1"/>
</dbReference>
<keyword evidence="5 6" id="KW-0472">Membrane</keyword>
<sequence length="381" mass="41657">MFGRPLRLCWSIVETQMRTIEDQAFLWLLVGTSLAFGYIIWPYFGAVLWGIVAAIVFAPLYRRLLKATGRRAGLAAMLTVVLVVLLVIVPLMLIASSLVVEANSLYNSIQSGRLDVNQYLNDVGKTLPAWVKDLLDRFDLSNFETIRERLSQLFTQFLQSLLARAVTVGQATFEFIVALGVMLYLLFFLLRDGSSRTRRIKDAIPLHAAQRDALIEKFTVVVRATVKGSVLVAALQGALGGLIFWLLGLHAPVLWAVVMAFFALLPAVGASIVWLPVALYLLISGATWKAIILVAYGMLVIGLIDNLLRPVLVGKSTRMPDYLVLISTLGGISIAGLNGFVIGPMVAAMFIAVWDMFTTTRGTSNGSTLIPPAEADRSSLE</sequence>
<evidence type="ECO:0000256" key="1">
    <source>
        <dbReference type="ARBA" id="ARBA00004141"/>
    </source>
</evidence>
<evidence type="ECO:0000313" key="8">
    <source>
        <dbReference type="Proteomes" id="UP000184444"/>
    </source>
</evidence>
<proteinExistence type="inferred from homology"/>
<evidence type="ECO:0000256" key="4">
    <source>
        <dbReference type="ARBA" id="ARBA00022989"/>
    </source>
</evidence>
<dbReference type="EMBL" id="FRCK01000002">
    <property type="protein sequence ID" value="SHL96833.1"/>
    <property type="molecule type" value="Genomic_DNA"/>
</dbReference>
<feature type="transmembrane region" description="Helical" evidence="6">
    <location>
        <begin position="328"/>
        <end position="354"/>
    </location>
</feature>
<feature type="transmembrane region" description="Helical" evidence="6">
    <location>
        <begin position="228"/>
        <end position="247"/>
    </location>
</feature>
<dbReference type="InterPro" id="IPR002549">
    <property type="entry name" value="AI-2E-like"/>
</dbReference>
<dbReference type="GO" id="GO:0016020">
    <property type="term" value="C:membrane"/>
    <property type="evidence" value="ECO:0007669"/>
    <property type="project" value="UniProtKB-SubCell"/>
</dbReference>
<feature type="transmembrane region" description="Helical" evidence="6">
    <location>
        <begin position="24"/>
        <end position="41"/>
    </location>
</feature>
<reference evidence="8" key="1">
    <citation type="submission" date="2016-11" db="EMBL/GenBank/DDBJ databases">
        <authorList>
            <person name="Varghese N."/>
            <person name="Submissions S."/>
        </authorList>
    </citation>
    <scope>NUCLEOTIDE SEQUENCE [LARGE SCALE GENOMIC DNA]</scope>
    <source>
        <strain evidence="8">DSM 6637</strain>
    </source>
</reference>
<evidence type="ECO:0000313" key="7">
    <source>
        <dbReference type="EMBL" id="SHL96833.1"/>
    </source>
</evidence>
<keyword evidence="3 6" id="KW-0812">Transmembrane</keyword>
<dbReference type="PANTHER" id="PTHR21716:SF4">
    <property type="entry name" value="TRANSMEMBRANE PROTEIN 245"/>
    <property type="match status" value="1"/>
</dbReference>
<gene>
    <name evidence="7" type="ORF">SAMN05444389_102413</name>
</gene>
<dbReference type="Proteomes" id="UP000184444">
    <property type="component" value="Unassembled WGS sequence"/>
</dbReference>
<comment type="subcellular location">
    <subcellularLocation>
        <location evidence="1">Membrane</location>
        <topology evidence="1">Multi-pass membrane protein</topology>
    </subcellularLocation>
</comment>
<protein>
    <submittedName>
        <fullName evidence="7">Predicted PurR-regulated permease PerM</fullName>
    </submittedName>
</protein>
<name>A0A1M7EYN3_9RHOB</name>
<dbReference type="RefSeq" id="WP_200796414.1">
    <property type="nucleotide sequence ID" value="NZ_FRCK01000002.1"/>
</dbReference>
<accession>A0A1M7EYN3</accession>
<organism evidence="7 8">
    <name type="scientific">Paracoccus solventivorans</name>
    <dbReference type="NCBI Taxonomy" id="53463"/>
    <lineage>
        <taxon>Bacteria</taxon>
        <taxon>Pseudomonadati</taxon>
        <taxon>Pseudomonadota</taxon>
        <taxon>Alphaproteobacteria</taxon>
        <taxon>Rhodobacterales</taxon>
        <taxon>Paracoccaceae</taxon>
        <taxon>Paracoccus</taxon>
    </lineage>
</organism>
<evidence type="ECO:0000256" key="2">
    <source>
        <dbReference type="ARBA" id="ARBA00009773"/>
    </source>
</evidence>
<comment type="similarity">
    <text evidence="2">Belongs to the autoinducer-2 exporter (AI-2E) (TC 2.A.86) family.</text>
</comment>
<dbReference type="STRING" id="53463.SAMN05444389_102413"/>
<dbReference type="AlphaFoldDB" id="A0A1M7EYN3"/>
<feature type="transmembrane region" description="Helical" evidence="6">
    <location>
        <begin position="72"/>
        <end position="95"/>
    </location>
</feature>